<accession>A0ABQ2DW13</accession>
<proteinExistence type="predicted"/>
<keyword evidence="3" id="KW-1185">Reference proteome</keyword>
<comment type="caution">
    <text evidence="2">The sequence shown here is derived from an EMBL/GenBank/DDBJ whole genome shotgun (WGS) entry which is preliminary data.</text>
</comment>
<sequence length="151" mass="16898">MANYRAIMRLLVQGHSYSDIVRTENCSRRAIASAKKTLNDHHLTTPDQVDRLGEEQLDLWFPDGRSQKSEAFDQPDFSTGAEINEVRSELHLATGLANLRGQSVSAEEIRVFEILRVIRCTRENPRLGGNDPPRARTGHAGGLGRANPHRD</sequence>
<name>A0ABQ2DW13_9MICC</name>
<feature type="region of interest" description="Disordered" evidence="1">
    <location>
        <begin position="123"/>
        <end position="151"/>
    </location>
</feature>
<reference evidence="3" key="1">
    <citation type="journal article" date="2019" name="Int. J. Syst. Evol. Microbiol.">
        <title>The Global Catalogue of Microorganisms (GCM) 10K type strain sequencing project: providing services to taxonomists for standard genome sequencing and annotation.</title>
        <authorList>
            <consortium name="The Broad Institute Genomics Platform"/>
            <consortium name="The Broad Institute Genome Sequencing Center for Infectious Disease"/>
            <person name="Wu L."/>
            <person name="Ma J."/>
        </authorList>
    </citation>
    <scope>NUCLEOTIDE SEQUENCE [LARGE SCALE GENOMIC DNA]</scope>
    <source>
        <strain evidence="3">CGMCC 1.3685</strain>
    </source>
</reference>
<evidence type="ECO:0000256" key="1">
    <source>
        <dbReference type="SAM" id="MobiDB-lite"/>
    </source>
</evidence>
<evidence type="ECO:0008006" key="4">
    <source>
        <dbReference type="Google" id="ProtNLM"/>
    </source>
</evidence>
<evidence type="ECO:0000313" key="3">
    <source>
        <dbReference type="Proteomes" id="UP000606115"/>
    </source>
</evidence>
<protein>
    <recommendedName>
        <fullName evidence="4">Transposase</fullName>
    </recommendedName>
</protein>
<evidence type="ECO:0000313" key="2">
    <source>
        <dbReference type="EMBL" id="GGJ73262.1"/>
    </source>
</evidence>
<dbReference type="EMBL" id="BMKX01000013">
    <property type="protein sequence ID" value="GGJ73262.1"/>
    <property type="molecule type" value="Genomic_DNA"/>
</dbReference>
<gene>
    <name evidence="2" type="ORF">GCM10007173_35340</name>
</gene>
<dbReference type="Proteomes" id="UP000606115">
    <property type="component" value="Unassembled WGS sequence"/>
</dbReference>
<organism evidence="2 3">
    <name type="scientific">Glutamicibacter ardleyensis</name>
    <dbReference type="NCBI Taxonomy" id="225894"/>
    <lineage>
        <taxon>Bacteria</taxon>
        <taxon>Bacillati</taxon>
        <taxon>Actinomycetota</taxon>
        <taxon>Actinomycetes</taxon>
        <taxon>Micrococcales</taxon>
        <taxon>Micrococcaceae</taxon>
        <taxon>Glutamicibacter</taxon>
    </lineage>
</organism>